<dbReference type="EMBL" id="AZDZ01000022">
    <property type="protein sequence ID" value="KRK78753.1"/>
    <property type="molecule type" value="Genomic_DNA"/>
</dbReference>
<name>A0A0R1KEB5_9LACO</name>
<evidence type="ECO:0000313" key="2">
    <source>
        <dbReference type="EMBL" id="KRK78753.1"/>
    </source>
</evidence>
<dbReference type="PATRIC" id="fig|1423775.4.peg.2575"/>
<protein>
    <recommendedName>
        <fullName evidence="1">Siphovirus-type tail component RIFT-related domain-containing protein</fullName>
    </recommendedName>
</protein>
<organism evidence="2 3">
    <name type="scientific">Companilactobacillus nodensis DSM 19682 = JCM 14932 = NBRC 107160</name>
    <dbReference type="NCBI Taxonomy" id="1423775"/>
    <lineage>
        <taxon>Bacteria</taxon>
        <taxon>Bacillati</taxon>
        <taxon>Bacillota</taxon>
        <taxon>Bacilli</taxon>
        <taxon>Lactobacillales</taxon>
        <taxon>Lactobacillaceae</taxon>
        <taxon>Companilactobacillus</taxon>
    </lineage>
</organism>
<reference evidence="2 3" key="1">
    <citation type="journal article" date="2015" name="Genome Announc.">
        <title>Expanding the biotechnology potential of lactobacilli through comparative genomics of 213 strains and associated genera.</title>
        <authorList>
            <person name="Sun Z."/>
            <person name="Harris H.M."/>
            <person name="McCann A."/>
            <person name="Guo C."/>
            <person name="Argimon S."/>
            <person name="Zhang W."/>
            <person name="Yang X."/>
            <person name="Jeffery I.B."/>
            <person name="Cooney J.C."/>
            <person name="Kagawa T.F."/>
            <person name="Liu W."/>
            <person name="Song Y."/>
            <person name="Salvetti E."/>
            <person name="Wrobel A."/>
            <person name="Rasinkangas P."/>
            <person name="Parkhill J."/>
            <person name="Rea M.C."/>
            <person name="O'Sullivan O."/>
            <person name="Ritari J."/>
            <person name="Douillard F.P."/>
            <person name="Paul Ross R."/>
            <person name="Yang R."/>
            <person name="Briner A.E."/>
            <person name="Felis G.E."/>
            <person name="de Vos W.M."/>
            <person name="Barrangou R."/>
            <person name="Klaenhammer T.R."/>
            <person name="Caufield P.W."/>
            <person name="Cui Y."/>
            <person name="Zhang H."/>
            <person name="O'Toole P.W."/>
        </authorList>
    </citation>
    <scope>NUCLEOTIDE SEQUENCE [LARGE SCALE GENOMIC DNA]</scope>
    <source>
        <strain evidence="2 3">DSM 19682</strain>
    </source>
</reference>
<evidence type="ECO:0000259" key="1">
    <source>
        <dbReference type="Pfam" id="PF05709"/>
    </source>
</evidence>
<feature type="domain" description="Siphovirus-type tail component RIFT-related" evidence="1">
    <location>
        <begin position="35"/>
        <end position="133"/>
    </location>
</feature>
<dbReference type="AlphaFoldDB" id="A0A0R1KEB5"/>
<sequence length="280" mass="31963">MNGRYRQDSLLLKNDGEDEFEISNYQGLHFARLTVSSPQPQTNFKTNTGIDGQIQQGPIIYASRTAKADFWIEVSDGTDLESRFHEFYNKFFNRGLVRVRQSYDIGRCFYGIPKPFSYTDIGFYDKSFSVEFEIPSAYMYSVVRSTDFPIDINKEDLITDNLNLSSTNISYTHYAGSFKIYNPSDFDIQPYEQNHELDILFKGSGTPILTNNDTSDTFQMNQSISSNDSLILKGVHPFLNGAACEINTNHGHINLQKGWNSFNLSGFNGTVTFDFPFIYL</sequence>
<proteinExistence type="predicted"/>
<evidence type="ECO:0000313" key="3">
    <source>
        <dbReference type="Proteomes" id="UP000051248"/>
    </source>
</evidence>
<keyword evidence="3" id="KW-1185">Reference proteome</keyword>
<dbReference type="Proteomes" id="UP000051248">
    <property type="component" value="Unassembled WGS sequence"/>
</dbReference>
<dbReference type="STRING" id="1423775.FD03_GL002531"/>
<dbReference type="InterPro" id="IPR008841">
    <property type="entry name" value="Siphovirus-type_tail_N"/>
</dbReference>
<gene>
    <name evidence="2" type="ORF">FD03_GL002531</name>
</gene>
<accession>A0A0R1KEB5</accession>
<dbReference type="Pfam" id="PF05709">
    <property type="entry name" value="Sipho_tail"/>
    <property type="match status" value="1"/>
</dbReference>
<comment type="caution">
    <text evidence="2">The sequence shown here is derived from an EMBL/GenBank/DDBJ whole genome shotgun (WGS) entry which is preliminary data.</text>
</comment>